<protein>
    <recommendedName>
        <fullName evidence="3">Alpha/beta-hydrolase</fullName>
    </recommendedName>
</protein>
<organism evidence="1 2">
    <name type="scientific">Paraconiothyrium brasiliense</name>
    <dbReference type="NCBI Taxonomy" id="300254"/>
    <lineage>
        <taxon>Eukaryota</taxon>
        <taxon>Fungi</taxon>
        <taxon>Dikarya</taxon>
        <taxon>Ascomycota</taxon>
        <taxon>Pezizomycotina</taxon>
        <taxon>Dothideomycetes</taxon>
        <taxon>Pleosporomycetidae</taxon>
        <taxon>Pleosporales</taxon>
        <taxon>Massarineae</taxon>
        <taxon>Didymosphaeriaceae</taxon>
        <taxon>Paraconiothyrium</taxon>
    </lineage>
</organism>
<evidence type="ECO:0000313" key="1">
    <source>
        <dbReference type="EMBL" id="KAL1611857.1"/>
    </source>
</evidence>
<comment type="caution">
    <text evidence="1">The sequence shown here is derived from an EMBL/GenBank/DDBJ whole genome shotgun (WGS) entry which is preliminary data.</text>
</comment>
<gene>
    <name evidence="1" type="ORF">SLS60_000078</name>
</gene>
<dbReference type="PANTHER" id="PTHR12277">
    <property type="entry name" value="ALPHA/BETA HYDROLASE DOMAIN-CONTAINING PROTEIN"/>
    <property type="match status" value="1"/>
</dbReference>
<evidence type="ECO:0000313" key="2">
    <source>
        <dbReference type="Proteomes" id="UP001521785"/>
    </source>
</evidence>
<evidence type="ECO:0008006" key="3">
    <source>
        <dbReference type="Google" id="ProtNLM"/>
    </source>
</evidence>
<accession>A0ABR3S5F2</accession>
<dbReference type="PROSITE" id="PS51257">
    <property type="entry name" value="PROKAR_LIPOPROTEIN"/>
    <property type="match status" value="1"/>
</dbReference>
<dbReference type="Gene3D" id="3.40.50.1820">
    <property type="entry name" value="alpha/beta hydrolase"/>
    <property type="match status" value="1"/>
</dbReference>
<dbReference type="EMBL" id="JAKJXO020000001">
    <property type="protein sequence ID" value="KAL1611857.1"/>
    <property type="molecule type" value="Genomic_DNA"/>
</dbReference>
<name>A0ABR3S5F2_9PLEO</name>
<keyword evidence="2" id="KW-1185">Reference proteome</keyword>
<sequence>MVAPILKKSYWALAVLGGIWATLLACAIHPTAQSHLVYMHKLHHGYFQNVKNPEEFGFAKGQVTPFWLETIDGEKLFCWHVLPLDVYLEHERELVSSVQADVVESGEFKRTLGARLLREDGEGRVVVNFHGNAGHVALGWRPSIYRSMSGIPHTHTLVCDYRGFGISTANNEPHLPTETGLITDGISIVSFVLNELQHPASRTILLGQSLGTAVTAATALYFTDPDSALLPTDLVRPEVAAKAPQHFAGVILAAAFTDLPTLLKTYKIKGIVPILSPLQNYPKIANFLSARIIDTWPTLARLRALITAATSSSTPFHITILHARNDQEFPFQIAETVYSPLETLMLAEEGASSVSERRSIQGGERVQRGAFAYRKVETKEGERTVEVEVVRYGGHSEGVGWGQVSLAVRRAWRRVEGGWGKGVEGEYSGDEI</sequence>
<proteinExistence type="predicted"/>
<dbReference type="InterPro" id="IPR029058">
    <property type="entry name" value="AB_hydrolase_fold"/>
</dbReference>
<dbReference type="SUPFAM" id="SSF53474">
    <property type="entry name" value="alpha/beta-Hydrolases"/>
    <property type="match status" value="1"/>
</dbReference>
<dbReference type="PANTHER" id="PTHR12277:SF81">
    <property type="entry name" value="PROTEIN ABHD13"/>
    <property type="match status" value="1"/>
</dbReference>
<reference evidence="1 2" key="1">
    <citation type="submission" date="2024-02" db="EMBL/GenBank/DDBJ databases">
        <title>De novo assembly and annotation of 12 fungi associated with fruit tree decline syndrome in Ontario, Canada.</title>
        <authorList>
            <person name="Sulman M."/>
            <person name="Ellouze W."/>
            <person name="Ilyukhin E."/>
        </authorList>
    </citation>
    <scope>NUCLEOTIDE SEQUENCE [LARGE SCALE GENOMIC DNA]</scope>
    <source>
        <strain evidence="1 2">M42-189</strain>
    </source>
</reference>
<dbReference type="Proteomes" id="UP001521785">
    <property type="component" value="Unassembled WGS sequence"/>
</dbReference>